<comment type="subcellular location">
    <subcellularLocation>
        <location evidence="1">Nucleus</location>
    </subcellularLocation>
</comment>
<evidence type="ECO:0000259" key="6">
    <source>
        <dbReference type="PROSITE" id="PS51032"/>
    </source>
</evidence>
<evidence type="ECO:0000313" key="7">
    <source>
        <dbReference type="EMBL" id="CAE0341356.1"/>
    </source>
</evidence>
<dbReference type="PROSITE" id="PS51032">
    <property type="entry name" value="AP2_ERF"/>
    <property type="match status" value="1"/>
</dbReference>
<dbReference type="GO" id="GO:0003700">
    <property type="term" value="F:DNA-binding transcription factor activity"/>
    <property type="evidence" value="ECO:0007669"/>
    <property type="project" value="InterPro"/>
</dbReference>
<evidence type="ECO:0000256" key="5">
    <source>
        <dbReference type="ARBA" id="ARBA00023242"/>
    </source>
</evidence>
<evidence type="ECO:0000256" key="1">
    <source>
        <dbReference type="ARBA" id="ARBA00004123"/>
    </source>
</evidence>
<dbReference type="InterPro" id="IPR036955">
    <property type="entry name" value="AP2/ERF_dom_sf"/>
</dbReference>
<sequence>MGLANRRVSIHDMSLSLRLSEFINILNSMNCDASSVVVLQKKKHDRRRASARRSRFIGVSKNGPSWQAMITVNRRKTYIGTYKTERDAAIAFDFYSMLVHRMEGKTNFSYTKEQLWQMVGNFSDNNQVLDVYQLGF</sequence>
<protein>
    <recommendedName>
        <fullName evidence="6">AP2/ERF domain-containing protein</fullName>
    </recommendedName>
</protein>
<organism evidence="7">
    <name type="scientific">Euplotes harpa</name>
    <dbReference type="NCBI Taxonomy" id="151035"/>
    <lineage>
        <taxon>Eukaryota</taxon>
        <taxon>Sar</taxon>
        <taxon>Alveolata</taxon>
        <taxon>Ciliophora</taxon>
        <taxon>Intramacronucleata</taxon>
        <taxon>Spirotrichea</taxon>
        <taxon>Hypotrichia</taxon>
        <taxon>Euplotida</taxon>
        <taxon>Euplotidae</taxon>
        <taxon>Euplotes</taxon>
    </lineage>
</organism>
<dbReference type="InterPro" id="IPR016177">
    <property type="entry name" value="DNA-bd_dom_sf"/>
</dbReference>
<proteinExistence type="predicted"/>
<keyword evidence="4" id="KW-0804">Transcription</keyword>
<keyword evidence="2" id="KW-0805">Transcription regulation</keyword>
<name>A0A7S3N4K7_9SPIT</name>
<dbReference type="EMBL" id="HBII01000657">
    <property type="protein sequence ID" value="CAE0341356.1"/>
    <property type="molecule type" value="Transcribed_RNA"/>
</dbReference>
<dbReference type="GO" id="GO:0005634">
    <property type="term" value="C:nucleus"/>
    <property type="evidence" value="ECO:0007669"/>
    <property type="project" value="UniProtKB-SubCell"/>
</dbReference>
<evidence type="ECO:0000256" key="3">
    <source>
        <dbReference type="ARBA" id="ARBA00023125"/>
    </source>
</evidence>
<keyword evidence="3" id="KW-0238">DNA-binding</keyword>
<reference evidence="7" key="1">
    <citation type="submission" date="2021-01" db="EMBL/GenBank/DDBJ databases">
        <authorList>
            <person name="Corre E."/>
            <person name="Pelletier E."/>
            <person name="Niang G."/>
            <person name="Scheremetjew M."/>
            <person name="Finn R."/>
            <person name="Kale V."/>
            <person name="Holt S."/>
            <person name="Cochrane G."/>
            <person name="Meng A."/>
            <person name="Brown T."/>
            <person name="Cohen L."/>
        </authorList>
    </citation>
    <scope>NUCLEOTIDE SEQUENCE</scope>
    <source>
        <strain evidence="7">FSP1.4</strain>
    </source>
</reference>
<dbReference type="SUPFAM" id="SSF54171">
    <property type="entry name" value="DNA-binding domain"/>
    <property type="match status" value="1"/>
</dbReference>
<accession>A0A7S3N4K7</accession>
<dbReference type="AlphaFoldDB" id="A0A7S3N4K7"/>
<dbReference type="Gene3D" id="3.30.730.10">
    <property type="entry name" value="AP2/ERF domain"/>
    <property type="match status" value="1"/>
</dbReference>
<feature type="domain" description="AP2/ERF" evidence="6">
    <location>
        <begin position="46"/>
        <end position="109"/>
    </location>
</feature>
<evidence type="ECO:0000256" key="4">
    <source>
        <dbReference type="ARBA" id="ARBA00023163"/>
    </source>
</evidence>
<gene>
    <name evidence="7" type="ORF">EHAR0213_LOCUS263</name>
</gene>
<keyword evidence="5" id="KW-0539">Nucleus</keyword>
<evidence type="ECO:0000256" key="2">
    <source>
        <dbReference type="ARBA" id="ARBA00023015"/>
    </source>
</evidence>
<dbReference type="GO" id="GO:0003677">
    <property type="term" value="F:DNA binding"/>
    <property type="evidence" value="ECO:0007669"/>
    <property type="project" value="UniProtKB-KW"/>
</dbReference>
<dbReference type="InterPro" id="IPR001471">
    <property type="entry name" value="AP2/ERF_dom"/>
</dbReference>